<dbReference type="EMBL" id="JACAZI010000005">
    <property type="protein sequence ID" value="KAF7360759.1"/>
    <property type="molecule type" value="Genomic_DNA"/>
</dbReference>
<protein>
    <recommendedName>
        <fullName evidence="2">DUF6535 domain-containing protein</fullName>
    </recommendedName>
</protein>
<organism evidence="3 4">
    <name type="scientific">Mycena venus</name>
    <dbReference type="NCBI Taxonomy" id="2733690"/>
    <lineage>
        <taxon>Eukaryota</taxon>
        <taxon>Fungi</taxon>
        <taxon>Dikarya</taxon>
        <taxon>Basidiomycota</taxon>
        <taxon>Agaricomycotina</taxon>
        <taxon>Agaricomycetes</taxon>
        <taxon>Agaricomycetidae</taxon>
        <taxon>Agaricales</taxon>
        <taxon>Marasmiineae</taxon>
        <taxon>Mycenaceae</taxon>
        <taxon>Mycena</taxon>
    </lineage>
</organism>
<feature type="transmembrane region" description="Helical" evidence="1">
    <location>
        <begin position="208"/>
        <end position="228"/>
    </location>
</feature>
<dbReference type="AlphaFoldDB" id="A0A8H7D3G5"/>
<evidence type="ECO:0000313" key="3">
    <source>
        <dbReference type="EMBL" id="KAF7360759.1"/>
    </source>
</evidence>
<keyword evidence="1" id="KW-1133">Transmembrane helix</keyword>
<dbReference type="Proteomes" id="UP000620124">
    <property type="component" value="Unassembled WGS sequence"/>
</dbReference>
<evidence type="ECO:0000256" key="1">
    <source>
        <dbReference type="SAM" id="Phobius"/>
    </source>
</evidence>
<comment type="caution">
    <text evidence="3">The sequence shown here is derived from an EMBL/GenBank/DDBJ whole genome shotgun (WGS) entry which is preliminary data.</text>
</comment>
<feature type="domain" description="DUF6535" evidence="2">
    <location>
        <begin position="117"/>
        <end position="203"/>
    </location>
</feature>
<feature type="transmembrane region" description="Helical" evidence="1">
    <location>
        <begin position="114"/>
        <end position="139"/>
    </location>
</feature>
<dbReference type="Pfam" id="PF20153">
    <property type="entry name" value="DUF6535"/>
    <property type="match status" value="1"/>
</dbReference>
<feature type="transmembrane region" description="Helical" evidence="1">
    <location>
        <begin position="181"/>
        <end position="202"/>
    </location>
</feature>
<evidence type="ECO:0000313" key="4">
    <source>
        <dbReference type="Proteomes" id="UP000620124"/>
    </source>
</evidence>
<gene>
    <name evidence="3" type="ORF">MVEN_00807900</name>
</gene>
<sequence>MADGGQTTPDPISDSDRLIAVLQTCFSELSQKQDERTERLHRAVEALRPQAPVSDKKTAFWNSYMKLADEHDKEFQQKYSTDLDTTLIFAGLFSAVSSAFIIQIQPFLTPPFPIIIVAVLSLLYISLFTTLLAALLAVLGKQWVMYYQAAGSRGTIEQRGLERQRKLDGLRKWKFDTVLQAFPLLLQLALLLFWSALSLYLWTVHRSIAAIVLALTLLGVSCYVFLLASTVLSPDSPFQTPIAPPLLSLILKTRHALDPLLDYWGPIQSSLASFFKSKPYTLPFFSLSPPPQSQQEVIPDHYFSRTSVEVPAVVWALETSTDPIMVSAAAEMAIDLQWPLDLDFKLLTDRLAEGLLTCVDDSLNVRKGMEKRAMSCGMAFGSLRHIALASSRYHWWDFRWLWRTFNIDSKIVPLGTVEGILRENLSILDTSDPALIRWQLDVIPSLRQSEPVEITFGRILEGLEVANIPHLDEATFATYLCCVISLFGPVEPRIMVEVDKSQLKYRLLAQLFTVLHNKTTCHTSLVMRVIDTTAKLASKSTNTSRDFIDDAEVKNLMTEISRFCVTFPSRPESLQLFVSAATLAELGARRLQYAEFTLTQSVEWICPALRHIQCLREENSSMGGDNEEWDSMTGSLLQFLAFTDASKLPDQLPSELFSIILWALSAPSSASLSAFLVLSQAKKWLLDPNLQPLMDRATMWSQLGRVALEYPGVKARYYRLGQYLTDIPEWKSAIYHNPLPWLTAFITRPFLHHRHGGVHLRHSDRLATSARQSGEI</sequence>
<dbReference type="OrthoDB" id="3219854at2759"/>
<feature type="transmembrane region" description="Helical" evidence="1">
    <location>
        <begin position="87"/>
        <end position="108"/>
    </location>
</feature>
<keyword evidence="1" id="KW-0472">Membrane</keyword>
<keyword evidence="1" id="KW-0812">Transmembrane</keyword>
<reference evidence="3" key="1">
    <citation type="submission" date="2020-05" db="EMBL/GenBank/DDBJ databases">
        <title>Mycena genomes resolve the evolution of fungal bioluminescence.</title>
        <authorList>
            <person name="Tsai I.J."/>
        </authorList>
    </citation>
    <scope>NUCLEOTIDE SEQUENCE</scope>
    <source>
        <strain evidence="3">CCC161011</strain>
    </source>
</reference>
<proteinExistence type="predicted"/>
<evidence type="ECO:0000259" key="2">
    <source>
        <dbReference type="Pfam" id="PF20153"/>
    </source>
</evidence>
<accession>A0A8H7D3G5</accession>
<dbReference type="InterPro" id="IPR045338">
    <property type="entry name" value="DUF6535"/>
</dbReference>
<name>A0A8H7D3G5_9AGAR</name>
<keyword evidence="4" id="KW-1185">Reference proteome</keyword>